<evidence type="ECO:0000313" key="1">
    <source>
        <dbReference type="EMBL" id="THG53859.1"/>
    </source>
</evidence>
<accession>A0AC61S6P0</accession>
<reference evidence="1" key="1">
    <citation type="submission" date="2019-04" db="EMBL/GenBank/DDBJ databases">
        <title>Microbes associate with the intestines of laboratory mice.</title>
        <authorList>
            <person name="Navarre W."/>
            <person name="Wong E."/>
            <person name="Huang K.C."/>
            <person name="Tropini C."/>
            <person name="Ng K."/>
            <person name="Yu B."/>
        </authorList>
    </citation>
    <scope>NUCLEOTIDE SEQUENCE</scope>
    <source>
        <strain evidence="1">NM86_A22</strain>
    </source>
</reference>
<keyword evidence="2" id="KW-1185">Reference proteome</keyword>
<comment type="caution">
    <text evidence="1">The sequence shown here is derived from an EMBL/GenBank/DDBJ whole genome shotgun (WGS) entry which is preliminary data.</text>
</comment>
<dbReference type="EMBL" id="SSTG01000028">
    <property type="protein sequence ID" value="THG53859.1"/>
    <property type="molecule type" value="Genomic_DNA"/>
</dbReference>
<sequence>MKVHYVNSFASGTQHKVFNGATLYMFAELFPAEVHVYSVPSSECFLKTIPNAGNVASWKRLWVCSINSLAGLGLRYVQSALCNVWVLLKAKPVDLVVYNFNNVFSSHVVDILCRCFRRNVLVFCHNELEYITNSGKHSSLQKKVLSRLTNSYFSVRRKQVAKGLRFVVLGGSILRNLRPVLSPEMAARFWAIDHPVTTSEKSVHHVEAGKGYVNIGTVGIVNYYKGASELVNVVKSVSPDSNVRFSIVGSVQGDVEPFRNAGITLPPNPSVPMPDSEFQRAVAALDFILLLYPHDTYRLMASGAVLDALRFEKPIIALRTDYFEYLFKKFGKFGYLANDTGELLHLIEHASELSRDFPFRSIAGQLSPQALLPELKKITSSFNYK</sequence>
<organism evidence="1 2">
    <name type="scientific">Muribaculum caecicola</name>
    <dbReference type="NCBI Taxonomy" id="3038144"/>
    <lineage>
        <taxon>Bacteria</taxon>
        <taxon>Pseudomonadati</taxon>
        <taxon>Bacteroidota</taxon>
        <taxon>Bacteroidia</taxon>
        <taxon>Bacteroidales</taxon>
        <taxon>Muribaculaceae</taxon>
        <taxon>Muribaculum</taxon>
    </lineage>
</organism>
<evidence type="ECO:0000313" key="2">
    <source>
        <dbReference type="Proteomes" id="UP000305401"/>
    </source>
</evidence>
<protein>
    <submittedName>
        <fullName evidence="1">Glycosyltransferase family 4 protein</fullName>
    </submittedName>
</protein>
<dbReference type="Proteomes" id="UP000305401">
    <property type="component" value="Unassembled WGS sequence"/>
</dbReference>
<name>A0AC61S6P0_9BACT</name>
<proteinExistence type="predicted"/>
<gene>
    <name evidence="1" type="ORF">E5990_03805</name>
</gene>